<dbReference type="STRING" id="7240.B4QST4"/>
<dbReference type="Proteomes" id="UP000000304">
    <property type="component" value="Chromosome 3R"/>
</dbReference>
<dbReference type="SMART" id="SM00355">
    <property type="entry name" value="ZnF_C2H2"/>
    <property type="match status" value="3"/>
</dbReference>
<feature type="domain" description="C2H2-type" evidence="2">
    <location>
        <begin position="47"/>
        <end position="73"/>
    </location>
</feature>
<feature type="domain" description="C2H2-type" evidence="2">
    <location>
        <begin position="91"/>
        <end position="115"/>
    </location>
</feature>
<dbReference type="OMA" id="HMLLESC"/>
<name>B4QST4_DROSI</name>
<evidence type="ECO:0000313" key="3">
    <source>
        <dbReference type="EMBL" id="EDX12294.1"/>
    </source>
</evidence>
<dbReference type="OrthoDB" id="427030at2759"/>
<evidence type="ECO:0000313" key="4">
    <source>
        <dbReference type="Proteomes" id="UP000000304"/>
    </source>
</evidence>
<protein>
    <submittedName>
        <fullName evidence="3">GD20096</fullName>
    </submittedName>
</protein>
<proteinExistence type="predicted"/>
<reference evidence="3 4" key="1">
    <citation type="journal article" date="2007" name="Nature">
        <title>Evolution of genes and genomes on the Drosophila phylogeny.</title>
        <authorList>
            <consortium name="Drosophila 12 Genomes Consortium"/>
            <person name="Clark A.G."/>
            <person name="Eisen M.B."/>
            <person name="Smith D.R."/>
            <person name="Bergman C.M."/>
            <person name="Oliver B."/>
            <person name="Markow T.A."/>
            <person name="Kaufman T.C."/>
            <person name="Kellis M."/>
            <person name="Gelbart W."/>
            <person name="Iyer V.N."/>
            <person name="Pollard D.A."/>
            <person name="Sackton T.B."/>
            <person name="Larracuente A.M."/>
            <person name="Singh N.D."/>
            <person name="Abad J.P."/>
            <person name="Abt D.N."/>
            <person name="Adryan B."/>
            <person name="Aguade M."/>
            <person name="Akashi H."/>
            <person name="Anderson W.W."/>
            <person name="Aquadro C.F."/>
            <person name="Ardell D.H."/>
            <person name="Arguello R."/>
            <person name="Artieri C.G."/>
            <person name="Barbash D.A."/>
            <person name="Barker D."/>
            <person name="Barsanti P."/>
            <person name="Batterham P."/>
            <person name="Batzoglou S."/>
            <person name="Begun D."/>
            <person name="Bhutkar A."/>
            <person name="Blanco E."/>
            <person name="Bosak S.A."/>
            <person name="Bradley R.K."/>
            <person name="Brand A.D."/>
            <person name="Brent M.R."/>
            <person name="Brooks A.N."/>
            <person name="Brown R.H."/>
            <person name="Butlin R.K."/>
            <person name="Caggese C."/>
            <person name="Calvi B.R."/>
            <person name="Bernardo de Carvalho A."/>
            <person name="Caspi A."/>
            <person name="Castrezana S."/>
            <person name="Celniker S.E."/>
            <person name="Chang J.L."/>
            <person name="Chapple C."/>
            <person name="Chatterji S."/>
            <person name="Chinwalla A."/>
            <person name="Civetta A."/>
            <person name="Clifton S.W."/>
            <person name="Comeron J.M."/>
            <person name="Costello J.C."/>
            <person name="Coyne J.A."/>
            <person name="Daub J."/>
            <person name="David R.G."/>
            <person name="Delcher A.L."/>
            <person name="Delehaunty K."/>
            <person name="Do C.B."/>
            <person name="Ebling H."/>
            <person name="Edwards K."/>
            <person name="Eickbush T."/>
            <person name="Evans J.D."/>
            <person name="Filipski A."/>
            <person name="Findeiss S."/>
            <person name="Freyhult E."/>
            <person name="Fulton L."/>
            <person name="Fulton R."/>
            <person name="Garcia A.C."/>
            <person name="Gardiner A."/>
            <person name="Garfield D.A."/>
            <person name="Garvin B.E."/>
            <person name="Gibson G."/>
            <person name="Gilbert D."/>
            <person name="Gnerre S."/>
            <person name="Godfrey J."/>
            <person name="Good R."/>
            <person name="Gotea V."/>
            <person name="Gravely B."/>
            <person name="Greenberg A.J."/>
            <person name="Griffiths-Jones S."/>
            <person name="Gross S."/>
            <person name="Guigo R."/>
            <person name="Gustafson E.A."/>
            <person name="Haerty W."/>
            <person name="Hahn M.W."/>
            <person name="Halligan D.L."/>
            <person name="Halpern A.L."/>
            <person name="Halter G.M."/>
            <person name="Han M.V."/>
            <person name="Heger A."/>
            <person name="Hillier L."/>
            <person name="Hinrichs A.S."/>
            <person name="Holmes I."/>
            <person name="Hoskins R.A."/>
            <person name="Hubisz M.J."/>
            <person name="Hultmark D."/>
            <person name="Huntley M.A."/>
            <person name="Jaffe D.B."/>
            <person name="Jagadeeshan S."/>
            <person name="Jeck W.R."/>
            <person name="Johnson J."/>
            <person name="Jones C.D."/>
            <person name="Jordan W.C."/>
            <person name="Karpen G.H."/>
            <person name="Kataoka E."/>
            <person name="Keightley P.D."/>
            <person name="Kheradpour P."/>
            <person name="Kirkness E.F."/>
            <person name="Koerich L.B."/>
            <person name="Kristiansen K."/>
            <person name="Kudrna D."/>
            <person name="Kulathinal R.J."/>
            <person name="Kumar S."/>
            <person name="Kwok R."/>
            <person name="Lander E."/>
            <person name="Langley C.H."/>
            <person name="Lapoint R."/>
            <person name="Lazzaro B.P."/>
            <person name="Lee S.J."/>
            <person name="Levesque L."/>
            <person name="Li R."/>
            <person name="Lin C.F."/>
            <person name="Lin M.F."/>
            <person name="Lindblad-Toh K."/>
            <person name="Llopart A."/>
            <person name="Long M."/>
            <person name="Low L."/>
            <person name="Lozovsky E."/>
            <person name="Lu J."/>
            <person name="Luo M."/>
            <person name="Machado C.A."/>
            <person name="Makalowski W."/>
            <person name="Marzo M."/>
            <person name="Matsuda M."/>
            <person name="Matzkin L."/>
            <person name="McAllister B."/>
            <person name="McBride C.S."/>
            <person name="McKernan B."/>
            <person name="McKernan K."/>
            <person name="Mendez-Lago M."/>
            <person name="Minx P."/>
            <person name="Mollenhauer M.U."/>
            <person name="Montooth K."/>
            <person name="Mount S.M."/>
            <person name="Mu X."/>
            <person name="Myers E."/>
            <person name="Negre B."/>
            <person name="Newfeld S."/>
            <person name="Nielsen R."/>
            <person name="Noor M.A."/>
            <person name="O'Grady P."/>
            <person name="Pachter L."/>
            <person name="Papaceit M."/>
            <person name="Parisi M.J."/>
            <person name="Parisi M."/>
            <person name="Parts L."/>
            <person name="Pedersen J.S."/>
            <person name="Pesole G."/>
            <person name="Phillippy A.M."/>
            <person name="Ponting C.P."/>
            <person name="Pop M."/>
            <person name="Porcelli D."/>
            <person name="Powell J.R."/>
            <person name="Prohaska S."/>
            <person name="Pruitt K."/>
            <person name="Puig M."/>
            <person name="Quesneville H."/>
            <person name="Ram K.R."/>
            <person name="Rand D."/>
            <person name="Rasmussen M.D."/>
            <person name="Reed L.K."/>
            <person name="Reenan R."/>
            <person name="Reily A."/>
            <person name="Remington K.A."/>
            <person name="Rieger T.T."/>
            <person name="Ritchie M.G."/>
            <person name="Robin C."/>
            <person name="Rogers Y.H."/>
            <person name="Rohde C."/>
            <person name="Rozas J."/>
            <person name="Rubenfield M.J."/>
            <person name="Ruiz A."/>
            <person name="Russo S."/>
            <person name="Salzberg S.L."/>
            <person name="Sanchez-Gracia A."/>
            <person name="Saranga D.J."/>
            <person name="Sato H."/>
            <person name="Schaeffer S.W."/>
            <person name="Schatz M.C."/>
            <person name="Schlenke T."/>
            <person name="Schwartz R."/>
            <person name="Segarra C."/>
            <person name="Singh R.S."/>
            <person name="Sirot L."/>
            <person name="Sirota M."/>
            <person name="Sisneros N.B."/>
            <person name="Smith C.D."/>
            <person name="Smith T.F."/>
            <person name="Spieth J."/>
            <person name="Stage D.E."/>
            <person name="Stark A."/>
            <person name="Stephan W."/>
            <person name="Strausberg R.L."/>
            <person name="Strempel S."/>
            <person name="Sturgill D."/>
            <person name="Sutton G."/>
            <person name="Sutton G.G."/>
            <person name="Tao W."/>
            <person name="Teichmann S."/>
            <person name="Tobari Y.N."/>
            <person name="Tomimura Y."/>
            <person name="Tsolas J.M."/>
            <person name="Valente V.L."/>
            <person name="Venter E."/>
            <person name="Venter J.C."/>
            <person name="Vicario S."/>
            <person name="Vieira F.G."/>
            <person name="Vilella A.J."/>
            <person name="Villasante A."/>
            <person name="Walenz B."/>
            <person name="Wang J."/>
            <person name="Wasserman M."/>
            <person name="Watts T."/>
            <person name="Wilson D."/>
            <person name="Wilson R.K."/>
            <person name="Wing R.A."/>
            <person name="Wolfner M.F."/>
            <person name="Wong A."/>
            <person name="Wong G.K."/>
            <person name="Wu C.I."/>
            <person name="Wu G."/>
            <person name="Yamamoto D."/>
            <person name="Yang H.P."/>
            <person name="Yang S.P."/>
            <person name="Yorke J.A."/>
            <person name="Yoshida K."/>
            <person name="Zdobnov E."/>
            <person name="Zhang P."/>
            <person name="Zhang Y."/>
            <person name="Zimin A.V."/>
            <person name="Baldwin J."/>
            <person name="Abdouelleil A."/>
            <person name="Abdulkadir J."/>
            <person name="Abebe A."/>
            <person name="Abera B."/>
            <person name="Abreu J."/>
            <person name="Acer S.C."/>
            <person name="Aftuck L."/>
            <person name="Alexander A."/>
            <person name="An P."/>
            <person name="Anderson E."/>
            <person name="Anderson S."/>
            <person name="Arachi H."/>
            <person name="Azer M."/>
            <person name="Bachantsang P."/>
            <person name="Barry A."/>
            <person name="Bayul T."/>
            <person name="Berlin A."/>
            <person name="Bessette D."/>
            <person name="Bloom T."/>
            <person name="Blye J."/>
            <person name="Boguslavskiy L."/>
            <person name="Bonnet C."/>
            <person name="Boukhgalter B."/>
            <person name="Bourzgui I."/>
            <person name="Brown A."/>
            <person name="Cahill P."/>
            <person name="Channer S."/>
            <person name="Cheshatsang Y."/>
            <person name="Chuda L."/>
            <person name="Citroen M."/>
            <person name="Collymore A."/>
            <person name="Cooke P."/>
            <person name="Costello M."/>
            <person name="D'Aco K."/>
            <person name="Daza R."/>
            <person name="De Haan G."/>
            <person name="DeGray S."/>
            <person name="DeMaso C."/>
            <person name="Dhargay N."/>
            <person name="Dooley K."/>
            <person name="Dooley E."/>
            <person name="Doricent M."/>
            <person name="Dorje P."/>
            <person name="Dorjee K."/>
            <person name="Dupes A."/>
            <person name="Elong R."/>
            <person name="Falk J."/>
            <person name="Farina A."/>
            <person name="Faro S."/>
            <person name="Ferguson D."/>
            <person name="Fisher S."/>
            <person name="Foley C.D."/>
            <person name="Franke A."/>
            <person name="Friedrich D."/>
            <person name="Gadbois L."/>
            <person name="Gearin G."/>
            <person name="Gearin C.R."/>
            <person name="Giannoukos G."/>
            <person name="Goode T."/>
            <person name="Graham J."/>
            <person name="Grandbois E."/>
            <person name="Grewal S."/>
            <person name="Gyaltsen K."/>
            <person name="Hafez N."/>
            <person name="Hagos B."/>
            <person name="Hall J."/>
            <person name="Henson C."/>
            <person name="Hollinger A."/>
            <person name="Honan T."/>
            <person name="Huard M.D."/>
            <person name="Hughes L."/>
            <person name="Hurhula B."/>
            <person name="Husby M.E."/>
            <person name="Kamat A."/>
            <person name="Kanga B."/>
            <person name="Kashin S."/>
            <person name="Khazanovich D."/>
            <person name="Kisner P."/>
            <person name="Lance K."/>
            <person name="Lara M."/>
            <person name="Lee W."/>
            <person name="Lennon N."/>
            <person name="Letendre F."/>
            <person name="LeVine R."/>
            <person name="Lipovsky A."/>
            <person name="Liu X."/>
            <person name="Liu J."/>
            <person name="Liu S."/>
            <person name="Lokyitsang T."/>
            <person name="Lokyitsang Y."/>
            <person name="Lubonja R."/>
            <person name="Lui A."/>
            <person name="MacDonald P."/>
            <person name="Magnisalis V."/>
            <person name="Maru K."/>
            <person name="Matthews C."/>
            <person name="McCusker W."/>
            <person name="McDonough S."/>
            <person name="Mehta T."/>
            <person name="Meldrim J."/>
            <person name="Meneus L."/>
            <person name="Mihai O."/>
            <person name="Mihalev A."/>
            <person name="Mihova T."/>
            <person name="Mittelman R."/>
            <person name="Mlenga V."/>
            <person name="Montmayeur A."/>
            <person name="Mulrain L."/>
            <person name="Navidi A."/>
            <person name="Naylor J."/>
            <person name="Negash T."/>
            <person name="Nguyen T."/>
            <person name="Nguyen N."/>
            <person name="Nicol R."/>
            <person name="Norbu C."/>
            <person name="Norbu N."/>
            <person name="Novod N."/>
            <person name="O'Neill B."/>
            <person name="Osman S."/>
            <person name="Markiewicz E."/>
            <person name="Oyono O.L."/>
            <person name="Patti C."/>
            <person name="Phunkhang P."/>
            <person name="Pierre F."/>
            <person name="Priest M."/>
            <person name="Raghuraman S."/>
            <person name="Rege F."/>
            <person name="Reyes R."/>
            <person name="Rise C."/>
            <person name="Rogov P."/>
            <person name="Ross K."/>
            <person name="Ryan E."/>
            <person name="Settipalli S."/>
            <person name="Shea T."/>
            <person name="Sherpa N."/>
            <person name="Shi L."/>
            <person name="Shih D."/>
            <person name="Sparrow T."/>
            <person name="Spaulding J."/>
            <person name="Stalker J."/>
            <person name="Stange-Thomann N."/>
            <person name="Stavropoulos S."/>
            <person name="Stone C."/>
            <person name="Strader C."/>
            <person name="Tesfaye S."/>
            <person name="Thomson T."/>
            <person name="Thoulutsang Y."/>
            <person name="Thoulutsang D."/>
            <person name="Topham K."/>
            <person name="Topping I."/>
            <person name="Tsamla T."/>
            <person name="Vassiliev H."/>
            <person name="Vo A."/>
            <person name="Wangchuk T."/>
            <person name="Wangdi T."/>
            <person name="Weiand M."/>
            <person name="Wilkinson J."/>
            <person name="Wilson A."/>
            <person name="Yadav S."/>
            <person name="Young G."/>
            <person name="Yu Q."/>
            <person name="Zembek L."/>
            <person name="Zhong D."/>
            <person name="Zimmer A."/>
            <person name="Zwirko Z."/>
            <person name="Jaffe D.B."/>
            <person name="Alvarez P."/>
            <person name="Brockman W."/>
            <person name="Butler J."/>
            <person name="Chin C."/>
            <person name="Gnerre S."/>
            <person name="Grabherr M."/>
            <person name="Kleber M."/>
            <person name="Mauceli E."/>
            <person name="MacCallum I."/>
        </authorList>
    </citation>
    <scope>NUCLEOTIDE SEQUENCE [LARGE SCALE GENOMIC DNA]</scope>
    <source>
        <strain evidence="4">white501</strain>
    </source>
</reference>
<organism evidence="3 4">
    <name type="scientific">Drosophila simulans</name>
    <name type="common">Fruit fly</name>
    <dbReference type="NCBI Taxonomy" id="7240"/>
    <lineage>
        <taxon>Eukaryota</taxon>
        <taxon>Metazoa</taxon>
        <taxon>Ecdysozoa</taxon>
        <taxon>Arthropoda</taxon>
        <taxon>Hexapoda</taxon>
        <taxon>Insecta</taxon>
        <taxon>Pterygota</taxon>
        <taxon>Neoptera</taxon>
        <taxon>Endopterygota</taxon>
        <taxon>Diptera</taxon>
        <taxon>Brachycera</taxon>
        <taxon>Muscomorpha</taxon>
        <taxon>Ephydroidea</taxon>
        <taxon>Drosophilidae</taxon>
        <taxon>Drosophila</taxon>
        <taxon>Sophophora</taxon>
    </lineage>
</organism>
<evidence type="ECO:0000259" key="2">
    <source>
        <dbReference type="SMART" id="SM00355"/>
    </source>
</evidence>
<dbReference type="HOGENOM" id="CLU_060627_0_0_1"/>
<dbReference type="AlphaFoldDB" id="B4QST4"/>
<evidence type="ECO:0000256" key="1">
    <source>
        <dbReference type="SAM" id="Coils"/>
    </source>
</evidence>
<sequence length="385" mass="45269">MSQTCQGTETLTIEALDFIYENEMEYLHLKQAPKKEEQAKAVKIKRLTCNINGCTYSTDRRRDLRRHRRSQKHMLLESYSDSESEVESSLFSCNVCGYKTAKRYCFDRHKESRRHIMKEQEECEKLMDEAERAEQPVKRVKKVEEPSPSDAEETRYAKDILHTCTPCDYSTTRKSQLKMQAKSQAQIEVVQSQLMPNEYIQYLPHDQEQMVELSLESGETEDEYLAYKKECSSTMECKPCEYRTARRFCFARHMRSERHLAKVQAELDGLEETEALEPVDYLEAENELEEIDHREERTVVEVLDMHAMEESDIVEDIQFLEEPNGLEEIDNLVEIDGVVQIEPGFEVIEYTTAEENVYEEIVYLTTEDSPEDISYLEYSYFLDNE</sequence>
<dbReference type="PhylomeDB" id="B4QST4"/>
<gene>
    <name evidence="3" type="primary">Dsim\GD20096</name>
    <name evidence="3" type="ORF">Dsim_GD20096</name>
</gene>
<feature type="coiled-coil region" evidence="1">
    <location>
        <begin position="109"/>
        <end position="136"/>
    </location>
</feature>
<keyword evidence="1" id="KW-0175">Coiled coil</keyword>
<dbReference type="EMBL" id="CM000364">
    <property type="protein sequence ID" value="EDX12294.1"/>
    <property type="molecule type" value="Genomic_DNA"/>
</dbReference>
<keyword evidence="4" id="KW-1185">Reference proteome</keyword>
<dbReference type="InterPro" id="IPR013087">
    <property type="entry name" value="Znf_C2H2_type"/>
</dbReference>
<accession>B4QST4</accession>
<feature type="domain" description="C2H2-type" evidence="2">
    <location>
        <begin position="235"/>
        <end position="259"/>
    </location>
</feature>